<keyword evidence="1" id="KW-0238">DNA-binding</keyword>
<dbReference type="GO" id="GO:0003677">
    <property type="term" value="F:DNA binding"/>
    <property type="evidence" value="ECO:0007669"/>
    <property type="project" value="UniProtKB-KW"/>
</dbReference>
<keyword evidence="2" id="KW-1185">Reference proteome</keyword>
<reference evidence="1 2" key="1">
    <citation type="submission" date="2019-02" db="EMBL/GenBank/DDBJ databases">
        <title>Pedobacter kyonggii whole genome sequence analysis.</title>
        <authorList>
            <person name="Dahal R.H."/>
        </authorList>
    </citation>
    <scope>NUCLEOTIDE SEQUENCE [LARGE SCALE GENOMIC DNA]</scope>
    <source>
        <strain evidence="1 2">K-4-11-1</strain>
    </source>
</reference>
<sequence>MDKIDNLINTLEKIYHLMSLVYKANYPAGIQLPQDELMTRQQVKDYLGISESTYRRKVKDGTIKPLKMPGGERCYKSQLLGQLQESRRRGRI</sequence>
<organism evidence="1 2">
    <name type="scientific">Pedobacter kyonggii</name>
    <dbReference type="NCBI Taxonomy" id="1926871"/>
    <lineage>
        <taxon>Bacteria</taxon>
        <taxon>Pseudomonadati</taxon>
        <taxon>Bacteroidota</taxon>
        <taxon>Sphingobacteriia</taxon>
        <taxon>Sphingobacteriales</taxon>
        <taxon>Sphingobacteriaceae</taxon>
        <taxon>Pedobacter</taxon>
    </lineage>
</organism>
<gene>
    <name evidence="1" type="ORF">EYS08_11955</name>
</gene>
<dbReference type="InterPro" id="IPR009061">
    <property type="entry name" value="DNA-bd_dom_put_sf"/>
</dbReference>
<protein>
    <submittedName>
        <fullName evidence="1">DNA-binding protein</fullName>
    </submittedName>
</protein>
<dbReference type="AlphaFoldDB" id="A0A4Q9HCS5"/>
<dbReference type="Proteomes" id="UP000291819">
    <property type="component" value="Unassembled WGS sequence"/>
</dbReference>
<proteinExistence type="predicted"/>
<dbReference type="EMBL" id="SIXF01000009">
    <property type="protein sequence ID" value="TBO42232.1"/>
    <property type="molecule type" value="Genomic_DNA"/>
</dbReference>
<name>A0A4Q9HCS5_9SPHI</name>
<dbReference type="OrthoDB" id="710198at2"/>
<evidence type="ECO:0000313" key="2">
    <source>
        <dbReference type="Proteomes" id="UP000291819"/>
    </source>
</evidence>
<evidence type="ECO:0000313" key="1">
    <source>
        <dbReference type="EMBL" id="TBO42232.1"/>
    </source>
</evidence>
<dbReference type="RefSeq" id="WP_131030251.1">
    <property type="nucleotide sequence ID" value="NZ_SIXF01000009.1"/>
</dbReference>
<comment type="caution">
    <text evidence="1">The sequence shown here is derived from an EMBL/GenBank/DDBJ whole genome shotgun (WGS) entry which is preliminary data.</text>
</comment>
<accession>A0A4Q9HCS5</accession>
<dbReference type="SUPFAM" id="SSF46955">
    <property type="entry name" value="Putative DNA-binding domain"/>
    <property type="match status" value="1"/>
</dbReference>